<evidence type="ECO:0000256" key="2">
    <source>
        <dbReference type="ARBA" id="ARBA00023239"/>
    </source>
</evidence>
<dbReference type="Proteomes" id="UP001148614">
    <property type="component" value="Unassembled WGS sequence"/>
</dbReference>
<dbReference type="InterPro" id="IPR008397">
    <property type="entry name" value="Alginate_lyase_dom"/>
</dbReference>
<dbReference type="GO" id="GO:0016829">
    <property type="term" value="F:lyase activity"/>
    <property type="evidence" value="ECO:0007669"/>
    <property type="project" value="UniProtKB-KW"/>
</dbReference>
<dbReference type="Pfam" id="PF05426">
    <property type="entry name" value="Alginate_lyase"/>
    <property type="match status" value="1"/>
</dbReference>
<proteinExistence type="predicted"/>
<dbReference type="VEuPathDB" id="FungiDB:F4678DRAFT_466105"/>
<feature type="domain" description="Alginate lyase" evidence="3">
    <location>
        <begin position="136"/>
        <end position="284"/>
    </location>
</feature>
<keyword evidence="1" id="KW-0732">Signal</keyword>
<keyword evidence="2" id="KW-0456">Lyase</keyword>
<name>A0A9W8NM29_9PEZI</name>
<organism evidence="4 5">
    <name type="scientific">Xylaria arbuscula</name>
    <dbReference type="NCBI Taxonomy" id="114810"/>
    <lineage>
        <taxon>Eukaryota</taxon>
        <taxon>Fungi</taxon>
        <taxon>Dikarya</taxon>
        <taxon>Ascomycota</taxon>
        <taxon>Pezizomycotina</taxon>
        <taxon>Sordariomycetes</taxon>
        <taxon>Xylariomycetidae</taxon>
        <taxon>Xylariales</taxon>
        <taxon>Xylariaceae</taxon>
        <taxon>Xylaria</taxon>
    </lineage>
</organism>
<evidence type="ECO:0000259" key="3">
    <source>
        <dbReference type="Pfam" id="PF05426"/>
    </source>
</evidence>
<dbReference type="VEuPathDB" id="FungiDB:F4678DRAFT_482955"/>
<dbReference type="InterPro" id="IPR008929">
    <property type="entry name" value="Chondroitin_lyas"/>
</dbReference>
<comment type="caution">
    <text evidence="4">The sequence shown here is derived from an EMBL/GenBank/DDBJ whole genome shotgun (WGS) entry which is preliminary data.</text>
</comment>
<evidence type="ECO:0000256" key="1">
    <source>
        <dbReference type="ARBA" id="ARBA00022729"/>
    </source>
</evidence>
<dbReference type="Gene3D" id="1.50.10.100">
    <property type="entry name" value="Chondroitin AC/alginate lyase"/>
    <property type="match status" value="1"/>
</dbReference>
<keyword evidence="5" id="KW-1185">Reference proteome</keyword>
<sequence length="565" mass="61748">MRKAWAACGRTGGKPRRHYQEKWGADYELPYPWHHECSRTIKAIAMAKNFSLLIIAIYSVPALSTVVSQASHGLVKRAAYTHPGLLHTNDDFSRISDKVAAGTEPWASGWEKLIAHASTDYTASPKETVWRGGDMQNYPSLYRDIAAAYANALVWKINGTTEFADTAASILDAWSSTLTLIDGTSDKFLAAGLYGYQFANVAELLRDYENWDGLSSAIDVLENVFYPLNSDFLVNHNGAEIDHYWANWDLCNIASIQAIGVLSDDSAKFDEANDYFQNGEGNGALEKAIWTTYDIDDPEDVLGQGQEAGRDQGHSMLDFALLGVIGQQAYNQGLDLFGLLSNRILAGAEYVAAYNLNNTVPYTEYTNSDVTQSEISNGSRGDVRPMWELLYAHYDGVKGVSAPYTLEYRDWAVEQSGGAEGGGGDYGSTSGGYDQLGLDRRIPAHLNYHVITKITRNVALVGARGTAGAPILVYGIDLKKKTTTFYDVGDVKSNFTTLVRVGETLDASFALLEAELSKHKTSSSTSACLASSRNFKRDFLASAMRATSTADKDWTITSVGSDKVL</sequence>
<dbReference type="EMBL" id="JANPWZ010000146">
    <property type="protein sequence ID" value="KAJ3578982.1"/>
    <property type="molecule type" value="Genomic_DNA"/>
</dbReference>
<reference evidence="4" key="1">
    <citation type="submission" date="2022-07" db="EMBL/GenBank/DDBJ databases">
        <title>Genome Sequence of Xylaria arbuscula.</title>
        <authorList>
            <person name="Buettner E."/>
        </authorList>
    </citation>
    <scope>NUCLEOTIDE SEQUENCE</scope>
    <source>
        <strain evidence="4">VT107</strain>
    </source>
</reference>
<gene>
    <name evidence="4" type="ORF">NPX13_g1580</name>
</gene>
<accession>A0A9W8NM29</accession>
<dbReference type="GO" id="GO:0042597">
    <property type="term" value="C:periplasmic space"/>
    <property type="evidence" value="ECO:0007669"/>
    <property type="project" value="InterPro"/>
</dbReference>
<dbReference type="SUPFAM" id="SSF48230">
    <property type="entry name" value="Chondroitin AC/alginate lyase"/>
    <property type="match status" value="1"/>
</dbReference>
<evidence type="ECO:0000313" key="4">
    <source>
        <dbReference type="EMBL" id="KAJ3578982.1"/>
    </source>
</evidence>
<evidence type="ECO:0000313" key="5">
    <source>
        <dbReference type="Proteomes" id="UP001148614"/>
    </source>
</evidence>
<protein>
    <recommendedName>
        <fullName evidence="3">Alginate lyase domain-containing protein</fullName>
    </recommendedName>
</protein>
<dbReference type="AlphaFoldDB" id="A0A9W8NM29"/>